<dbReference type="GeneID" id="78363258"/>
<dbReference type="SUPFAM" id="SSF53187">
    <property type="entry name" value="Zn-dependent exopeptidases"/>
    <property type="match status" value="1"/>
</dbReference>
<keyword evidence="2" id="KW-0732">Signal</keyword>
<dbReference type="PROSITE" id="PS00758">
    <property type="entry name" value="ARGE_DAPE_CPG2_1"/>
    <property type="match status" value="1"/>
</dbReference>
<sequence length="565" mass="61496">MQLKFLAVLVSSAVCSSLALAAVPNVSEATKASAEAINSDPVMQKIKKELETPEAQKWRFNTHMEVVRIASPSRSELRRQEELMRRFVQEWGIDEKNVMSRVGGNLPGAGLQKVDGLPVYNACVRIPGTYSQTAGAQTYAGQGPKVLLEGHIDTVNPPVLPPKDKPYMPIKLQKADSPLVKTPQELAAIPDELHFDKNGKIIEDENYQKAYKRYASLDDAIAKGGYRLYVPGYNDAMINTAAVMQIAQILTKYKVKPVYDLWVCGTAGEEGKGNLAGMKQLYGYSQDTGKGNNALNFVANISADSTRPGSGAVNYLGSYRFEIKYIEPKGVKAGAQQPSALMAMNRAVAAIADLKTPYDLDKNAERTTYTVGVGECTKAPEGGRSEECTLMVDMRSPTPEPLLAIRSKIEPKFQEAMDAENAKFGLKKGDPKAVKMELVWFGDRPAHRRTNYDDPVVQIHWQAADTVGIDQRKALAEGAPSLNDNVPAAVGVPTININVGTPAAGGGGHTWYEWGIPGDGRAEGNRVYRMILMGLMAAGYNTADGKVVKPLLDPMGKRTTEEVYK</sequence>
<evidence type="ECO:0000313" key="4">
    <source>
        <dbReference type="Proteomes" id="UP000214610"/>
    </source>
</evidence>
<proteinExistence type="predicted"/>
<dbReference type="InterPro" id="IPR001261">
    <property type="entry name" value="ArgE/DapE_CS"/>
</dbReference>
<accession>A0A227KRC4</accession>
<evidence type="ECO:0000313" key="3">
    <source>
        <dbReference type="EMBL" id="OXE51056.1"/>
    </source>
</evidence>
<dbReference type="Gene3D" id="3.40.630.10">
    <property type="entry name" value="Zn peptidases"/>
    <property type="match status" value="1"/>
</dbReference>
<feature type="chain" id="PRO_5011238786" evidence="2">
    <location>
        <begin position="22"/>
        <end position="565"/>
    </location>
</feature>
<dbReference type="Proteomes" id="UP000214610">
    <property type="component" value="Unassembled WGS sequence"/>
</dbReference>
<dbReference type="AlphaFoldDB" id="A0A227KRC4"/>
<reference evidence="4" key="1">
    <citation type="submission" date="2017-05" db="EMBL/GenBank/DDBJ databases">
        <title>Improved OligoMM genomes.</title>
        <authorList>
            <person name="Garzetti D."/>
        </authorList>
    </citation>
    <scope>NUCLEOTIDE SEQUENCE [LARGE SCALE GENOMIC DNA]</scope>
    <source>
        <strain evidence="4">YL45</strain>
    </source>
</reference>
<gene>
    <name evidence="3" type="ORF">ADH67_01810</name>
</gene>
<feature type="signal peptide" evidence="2">
    <location>
        <begin position="1"/>
        <end position="21"/>
    </location>
</feature>
<protein>
    <submittedName>
        <fullName evidence="3">Peptidase M20</fullName>
    </submittedName>
</protein>
<dbReference type="Gene3D" id="3.30.70.360">
    <property type="match status" value="1"/>
</dbReference>
<dbReference type="RefSeq" id="WP_066591098.1">
    <property type="nucleotide sequence ID" value="NZ_CAJTBZ010000021.1"/>
</dbReference>
<keyword evidence="1" id="KW-0378">Hydrolase</keyword>
<comment type="caution">
    <text evidence="3">The sequence shown here is derived from an EMBL/GenBank/DDBJ whole genome shotgun (WGS) entry which is preliminary data.</text>
</comment>
<keyword evidence="4" id="KW-1185">Reference proteome</keyword>
<organism evidence="3 4">
    <name type="scientific">Turicimonas muris</name>
    <dbReference type="NCBI Taxonomy" id="1796652"/>
    <lineage>
        <taxon>Bacteria</taxon>
        <taxon>Pseudomonadati</taxon>
        <taxon>Pseudomonadota</taxon>
        <taxon>Betaproteobacteria</taxon>
        <taxon>Burkholderiales</taxon>
        <taxon>Sutterellaceae</taxon>
        <taxon>Turicimonas</taxon>
    </lineage>
</organism>
<dbReference type="EMBL" id="NHMP01000001">
    <property type="protein sequence ID" value="OXE51056.1"/>
    <property type="molecule type" value="Genomic_DNA"/>
</dbReference>
<evidence type="ECO:0000256" key="1">
    <source>
        <dbReference type="ARBA" id="ARBA00022801"/>
    </source>
</evidence>
<evidence type="ECO:0000256" key="2">
    <source>
        <dbReference type="SAM" id="SignalP"/>
    </source>
</evidence>
<name>A0A227KRC4_9BURK</name>